<organism evidence="1 2">
    <name type="scientific">Desulfatibacillum aliphaticivorans</name>
    <dbReference type="NCBI Taxonomy" id="218208"/>
    <lineage>
        <taxon>Bacteria</taxon>
        <taxon>Pseudomonadati</taxon>
        <taxon>Thermodesulfobacteriota</taxon>
        <taxon>Desulfobacteria</taxon>
        <taxon>Desulfobacterales</taxon>
        <taxon>Desulfatibacillaceae</taxon>
        <taxon>Desulfatibacillum</taxon>
    </lineage>
</organism>
<sequence>MKIQQANLNLQSFRTYTERTEKRESLRIQMRDGSVDAEEGEAQGPKDTISLSDLAKDLAKGAKQVKKAAVENQTETLSEILAEEAEYMEKEGYLVKMLLETLFGKKIKLKTLSDFMKEVKQPESVPVEGEAPVEEAAAPDWGIQYKYHESYYEKEATSFSAQGEIKTADGRSINFSLDLVMQREYYTEENFEFRAGTIVDPLVINFNAPAASLTSSKFSFDLDADGDMENVSTLAQGSGFLALDKNQDGMINDGSELFGPTSGNGFEELAQYDEDGNNWIDESDAVFGQLRVWTVDGEGNQTLQSLKEANVGAISTSGLTTQFDIKDQDNELQGKVRQTGVFVKETGEVATVQQVDMAV</sequence>
<evidence type="ECO:0000313" key="2">
    <source>
        <dbReference type="Proteomes" id="UP000000739"/>
    </source>
</evidence>
<gene>
    <name evidence="1" type="ordered locus">Dalk_4279</name>
</gene>
<dbReference type="KEGG" id="dal:Dalk_4279"/>
<dbReference type="EMBL" id="CP001322">
    <property type="protein sequence ID" value="ACL05959.1"/>
    <property type="molecule type" value="Genomic_DNA"/>
</dbReference>
<name>B8FMC1_DESAL</name>
<accession>B8FMC1</accession>
<dbReference type="HOGENOM" id="CLU_047227_0_0_7"/>
<dbReference type="RefSeq" id="WP_015949006.1">
    <property type="nucleotide sequence ID" value="NC_011768.1"/>
</dbReference>
<keyword evidence="2" id="KW-1185">Reference proteome</keyword>
<dbReference type="eggNOG" id="COG2931">
    <property type="taxonomic scope" value="Bacteria"/>
</dbReference>
<reference evidence="1 2" key="1">
    <citation type="journal article" date="2012" name="Environ. Microbiol.">
        <title>The genome sequence of Desulfatibacillum alkenivorans AK-01: a blueprint for anaerobic alkane oxidation.</title>
        <authorList>
            <person name="Callaghan A.V."/>
            <person name="Morris B.E."/>
            <person name="Pereira I.A."/>
            <person name="McInerney M.J."/>
            <person name="Austin R.N."/>
            <person name="Groves J.T."/>
            <person name="Kukor J.J."/>
            <person name="Suflita J.M."/>
            <person name="Young L.Y."/>
            <person name="Zylstra G.J."/>
            <person name="Wawrik B."/>
        </authorList>
    </citation>
    <scope>NUCLEOTIDE SEQUENCE [LARGE SCALE GENOMIC DNA]</scope>
    <source>
        <strain evidence="1 2">AK-01</strain>
    </source>
</reference>
<proteinExistence type="predicted"/>
<evidence type="ECO:0000313" key="1">
    <source>
        <dbReference type="EMBL" id="ACL05959.1"/>
    </source>
</evidence>
<dbReference type="PANTHER" id="PTHR39431:SF1">
    <property type="entry name" value="FRPA_C-RELATED PROTEIN"/>
    <property type="match status" value="1"/>
</dbReference>
<dbReference type="Proteomes" id="UP000000739">
    <property type="component" value="Chromosome"/>
</dbReference>
<protein>
    <recommendedName>
        <fullName evidence="3">VCBS repeat-containing protein</fullName>
    </recommendedName>
</protein>
<dbReference type="AlphaFoldDB" id="B8FMC1"/>
<dbReference type="PANTHER" id="PTHR39431">
    <property type="entry name" value="FRPA/C-RELATED PROTEIN"/>
    <property type="match status" value="1"/>
</dbReference>
<evidence type="ECO:0008006" key="3">
    <source>
        <dbReference type="Google" id="ProtNLM"/>
    </source>
</evidence>